<evidence type="ECO:0000256" key="1">
    <source>
        <dbReference type="ARBA" id="ARBA00005466"/>
    </source>
</evidence>
<protein>
    <recommendedName>
        <fullName evidence="6">FAD-binding PCMH-type domain-containing protein</fullName>
    </recommendedName>
</protein>
<dbReference type="InterPro" id="IPR016169">
    <property type="entry name" value="FAD-bd_PCMH_sub2"/>
</dbReference>
<dbReference type="SUPFAM" id="SSF56176">
    <property type="entry name" value="FAD-binding/transporter-associated domain-like"/>
    <property type="match status" value="1"/>
</dbReference>
<dbReference type="PROSITE" id="PS51387">
    <property type="entry name" value="FAD_PCMH"/>
    <property type="match status" value="1"/>
</dbReference>
<keyword evidence="2" id="KW-0285">Flavoprotein</keyword>
<keyword evidence="5" id="KW-0732">Signal</keyword>
<dbReference type="InterPro" id="IPR006094">
    <property type="entry name" value="Oxid_FAD_bind_N"/>
</dbReference>
<dbReference type="PANTHER" id="PTHR42973">
    <property type="entry name" value="BINDING OXIDOREDUCTASE, PUTATIVE (AFU_ORTHOLOGUE AFUA_1G17690)-RELATED"/>
    <property type="match status" value="1"/>
</dbReference>
<dbReference type="EMBL" id="MU864565">
    <property type="protein sequence ID" value="KAK4183229.1"/>
    <property type="molecule type" value="Genomic_DNA"/>
</dbReference>
<keyword evidence="4" id="KW-0560">Oxidoreductase</keyword>
<evidence type="ECO:0000256" key="4">
    <source>
        <dbReference type="ARBA" id="ARBA00023002"/>
    </source>
</evidence>
<dbReference type="GO" id="GO:0071949">
    <property type="term" value="F:FAD binding"/>
    <property type="evidence" value="ECO:0007669"/>
    <property type="project" value="InterPro"/>
</dbReference>
<comment type="similarity">
    <text evidence="1">Belongs to the oxygen-dependent FAD-linked oxidoreductase family.</text>
</comment>
<gene>
    <name evidence="7" type="ORF">QBC35DRAFT_120528</name>
</gene>
<dbReference type="PANTHER" id="PTHR42973:SF54">
    <property type="entry name" value="FAD-BINDING PCMH-TYPE DOMAIN-CONTAINING PROTEIN"/>
    <property type="match status" value="1"/>
</dbReference>
<dbReference type="Gene3D" id="3.30.465.10">
    <property type="match status" value="1"/>
</dbReference>
<dbReference type="AlphaFoldDB" id="A0AAN6WJG1"/>
<evidence type="ECO:0000313" key="8">
    <source>
        <dbReference type="Proteomes" id="UP001302126"/>
    </source>
</evidence>
<accession>A0AAN6WJG1</accession>
<organism evidence="7 8">
    <name type="scientific">Podospora australis</name>
    <dbReference type="NCBI Taxonomy" id="1536484"/>
    <lineage>
        <taxon>Eukaryota</taxon>
        <taxon>Fungi</taxon>
        <taxon>Dikarya</taxon>
        <taxon>Ascomycota</taxon>
        <taxon>Pezizomycotina</taxon>
        <taxon>Sordariomycetes</taxon>
        <taxon>Sordariomycetidae</taxon>
        <taxon>Sordariales</taxon>
        <taxon>Podosporaceae</taxon>
        <taxon>Podospora</taxon>
    </lineage>
</organism>
<comment type="caution">
    <text evidence="7">The sequence shown here is derived from an EMBL/GenBank/DDBJ whole genome shotgun (WGS) entry which is preliminary data.</text>
</comment>
<sequence>MISLSLSDLLFSALGASFLFNHVVSAGKIPTKQSGHTLYTSASGRACGHLATILPADATVTPDSKDYPAVSGDNWSGTARANPSCIVRPTNSTQVQQIVKYLTQPDVNVQFAIRSGGHDPNPTHANIDNGVLVDLVSLNEVTYDAATSTVEIGAGNRWGNVYKVLDEHNVTAVGGRVLDVGVGGFLLGSGLSYLTDLYGLGCDNVAEHEIVLADGSLVKASPNENPDLHWALKGGFNNFGIVTSFKIYTYPIKDVWGGVRGYSLEQLPQLYDAMAKYQNTPGKDLYANAMLQGFTTNATVGVVLTMIYLKPEANPAAFAPFNGITPVFDTTKLQTITELMAGTYVPDIPRINWFTQSFKPDAGLYQEINNLTTSSANLKPIQDLTAGSMAIGLQPISANAVQAGAKQGQGNALGLTNTDQSWFVLDVGWWNTQDDVTAHKATDKIRGAIHDAAVSRQKDVAYIFSNDASYDQNVIGSYGKANVAKMKIVQTKYDPTKVFQRLVPGGFKLGIL</sequence>
<evidence type="ECO:0000259" key="6">
    <source>
        <dbReference type="PROSITE" id="PS51387"/>
    </source>
</evidence>
<evidence type="ECO:0000256" key="3">
    <source>
        <dbReference type="ARBA" id="ARBA00022827"/>
    </source>
</evidence>
<reference evidence="7" key="2">
    <citation type="submission" date="2023-05" db="EMBL/GenBank/DDBJ databases">
        <authorList>
            <consortium name="Lawrence Berkeley National Laboratory"/>
            <person name="Steindorff A."/>
            <person name="Hensen N."/>
            <person name="Bonometti L."/>
            <person name="Westerberg I."/>
            <person name="Brannstrom I.O."/>
            <person name="Guillou S."/>
            <person name="Cros-Aarteil S."/>
            <person name="Calhoun S."/>
            <person name="Haridas S."/>
            <person name="Kuo A."/>
            <person name="Mondo S."/>
            <person name="Pangilinan J."/>
            <person name="Riley R."/>
            <person name="Labutti K."/>
            <person name="Andreopoulos B."/>
            <person name="Lipzen A."/>
            <person name="Chen C."/>
            <person name="Yanf M."/>
            <person name="Daum C."/>
            <person name="Ng V."/>
            <person name="Clum A."/>
            <person name="Ohm R."/>
            <person name="Martin F."/>
            <person name="Silar P."/>
            <person name="Natvig D."/>
            <person name="Lalanne C."/>
            <person name="Gautier V."/>
            <person name="Ament-Velasquez S.L."/>
            <person name="Kruys A."/>
            <person name="Hutchinson M.I."/>
            <person name="Powell A.J."/>
            <person name="Barry K."/>
            <person name="Miller A.N."/>
            <person name="Grigoriev I.V."/>
            <person name="Debuchy R."/>
            <person name="Gladieux P."/>
            <person name="Thoren M.H."/>
            <person name="Johannesson H."/>
        </authorList>
    </citation>
    <scope>NUCLEOTIDE SEQUENCE</scope>
    <source>
        <strain evidence="7">PSN309</strain>
    </source>
</reference>
<dbReference type="InterPro" id="IPR050416">
    <property type="entry name" value="FAD-linked_Oxidoreductase"/>
</dbReference>
<keyword evidence="3" id="KW-0274">FAD</keyword>
<feature type="signal peptide" evidence="5">
    <location>
        <begin position="1"/>
        <end position="26"/>
    </location>
</feature>
<dbReference type="Proteomes" id="UP001302126">
    <property type="component" value="Unassembled WGS sequence"/>
</dbReference>
<proteinExistence type="inferred from homology"/>
<evidence type="ECO:0000256" key="2">
    <source>
        <dbReference type="ARBA" id="ARBA00022630"/>
    </source>
</evidence>
<evidence type="ECO:0000256" key="5">
    <source>
        <dbReference type="SAM" id="SignalP"/>
    </source>
</evidence>
<feature type="domain" description="FAD-binding PCMH-type" evidence="6">
    <location>
        <begin position="79"/>
        <end position="252"/>
    </location>
</feature>
<keyword evidence="8" id="KW-1185">Reference proteome</keyword>
<reference evidence="7" key="1">
    <citation type="journal article" date="2023" name="Mol. Phylogenet. Evol.">
        <title>Genome-scale phylogeny and comparative genomics of the fungal order Sordariales.</title>
        <authorList>
            <person name="Hensen N."/>
            <person name="Bonometti L."/>
            <person name="Westerberg I."/>
            <person name="Brannstrom I.O."/>
            <person name="Guillou S."/>
            <person name="Cros-Aarteil S."/>
            <person name="Calhoun S."/>
            <person name="Haridas S."/>
            <person name="Kuo A."/>
            <person name="Mondo S."/>
            <person name="Pangilinan J."/>
            <person name="Riley R."/>
            <person name="LaButti K."/>
            <person name="Andreopoulos B."/>
            <person name="Lipzen A."/>
            <person name="Chen C."/>
            <person name="Yan M."/>
            <person name="Daum C."/>
            <person name="Ng V."/>
            <person name="Clum A."/>
            <person name="Steindorff A."/>
            <person name="Ohm R.A."/>
            <person name="Martin F."/>
            <person name="Silar P."/>
            <person name="Natvig D.O."/>
            <person name="Lalanne C."/>
            <person name="Gautier V."/>
            <person name="Ament-Velasquez S.L."/>
            <person name="Kruys A."/>
            <person name="Hutchinson M.I."/>
            <person name="Powell A.J."/>
            <person name="Barry K."/>
            <person name="Miller A.N."/>
            <person name="Grigoriev I.V."/>
            <person name="Debuchy R."/>
            <person name="Gladieux P."/>
            <person name="Hiltunen Thoren M."/>
            <person name="Johannesson H."/>
        </authorList>
    </citation>
    <scope>NUCLEOTIDE SEQUENCE</scope>
    <source>
        <strain evidence="7">PSN309</strain>
    </source>
</reference>
<dbReference type="Pfam" id="PF01565">
    <property type="entry name" value="FAD_binding_4"/>
    <property type="match status" value="1"/>
</dbReference>
<evidence type="ECO:0000313" key="7">
    <source>
        <dbReference type="EMBL" id="KAK4183229.1"/>
    </source>
</evidence>
<feature type="chain" id="PRO_5042886296" description="FAD-binding PCMH-type domain-containing protein" evidence="5">
    <location>
        <begin position="27"/>
        <end position="512"/>
    </location>
</feature>
<name>A0AAN6WJG1_9PEZI</name>
<dbReference type="InterPro" id="IPR016166">
    <property type="entry name" value="FAD-bd_PCMH"/>
</dbReference>
<dbReference type="InterPro" id="IPR036318">
    <property type="entry name" value="FAD-bd_PCMH-like_sf"/>
</dbReference>
<dbReference type="GO" id="GO:0016491">
    <property type="term" value="F:oxidoreductase activity"/>
    <property type="evidence" value="ECO:0007669"/>
    <property type="project" value="UniProtKB-KW"/>
</dbReference>